<evidence type="ECO:0000313" key="2">
    <source>
        <dbReference type="Proteomes" id="UP001062846"/>
    </source>
</evidence>
<organism evidence="1 2">
    <name type="scientific">Rhododendron molle</name>
    <name type="common">Chinese azalea</name>
    <name type="synonym">Azalea mollis</name>
    <dbReference type="NCBI Taxonomy" id="49168"/>
    <lineage>
        <taxon>Eukaryota</taxon>
        <taxon>Viridiplantae</taxon>
        <taxon>Streptophyta</taxon>
        <taxon>Embryophyta</taxon>
        <taxon>Tracheophyta</taxon>
        <taxon>Spermatophyta</taxon>
        <taxon>Magnoliopsida</taxon>
        <taxon>eudicotyledons</taxon>
        <taxon>Gunneridae</taxon>
        <taxon>Pentapetalae</taxon>
        <taxon>asterids</taxon>
        <taxon>Ericales</taxon>
        <taxon>Ericaceae</taxon>
        <taxon>Ericoideae</taxon>
        <taxon>Rhodoreae</taxon>
        <taxon>Rhododendron</taxon>
    </lineage>
</organism>
<gene>
    <name evidence="1" type="ORF">RHMOL_Rhmol07G0043000</name>
</gene>
<keyword evidence="2" id="KW-1185">Reference proteome</keyword>
<comment type="caution">
    <text evidence="1">The sequence shown here is derived from an EMBL/GenBank/DDBJ whole genome shotgun (WGS) entry which is preliminary data.</text>
</comment>
<reference evidence="1" key="1">
    <citation type="submission" date="2022-02" db="EMBL/GenBank/DDBJ databases">
        <title>Plant Genome Project.</title>
        <authorList>
            <person name="Zhang R.-G."/>
        </authorList>
    </citation>
    <scope>NUCLEOTIDE SEQUENCE</scope>
    <source>
        <strain evidence="1">AT1</strain>
    </source>
</reference>
<name>A0ACC0MXX8_RHOML</name>
<protein>
    <submittedName>
        <fullName evidence="1">Uncharacterized protein</fullName>
    </submittedName>
</protein>
<sequence>MGCTASKLDNEDTVRRCKDRRRLMKDAVYARHHLAAAHSDYCRSLRFTGSALYLFAAGEPLSVSDHTPAVLLRTPSSLSTSITIPPPPPPRVVPSPHPPPPPPPPAASPPSPTIASSKLPHILSAPPSRRHRKPPVKLPHILSESSPSNSARSHTFAPNNYTYNANANSTYSDTPSQASSVWNWENFYPPSPPDSEFFERRNRDDEKASVYSDNFHSSKRNDHPIHDDDKASTYSGNHQKHHYSSDRQPDHHIHEDDKASTYSSNYQKQHYSDRHHNIHADDEEEATETEREEVQYSDWNDHYNSTTSSSEEEEADYGGDRSEIGTRSNFGSSVHNEPKPVPAAAARYEKMSKSEKSDDAGSSARWNYGGGNGGGGGGSEMSDMRMVVRHRDLAEIVAALKEYFEKAAVAGEQVSEMLETGRAQLDRSFKQLKKTVYHSSGVFSNLSSSWTSKPPLAVKYRFEPGTIDVPDGSKSLCSTLERLLAWEKKLYEEVKAREGVKIEHEKKLAALQNQEYRGGDEAKLDKTKASIKRLQSLIVVTSQAASTTSSAIVGLRDTELVPELVELCHGFMYMWRSMNQFHEVQNHVVQQVRGLVNRSTQGESTSDLHRQATRDLESAVSAWHSSFCRLIRFQRDFIQSLHGWFRLTLLPVNSEPINSNNRDPSDSFAFCDEWKLALDRVPDTVASEAIKSFINVVHSITLKQTEEIKIKKRTETTSKELEKKSSSLRNIEKKYYHSYSMVGIGFPDTGPDTGHALDARDPLAEKKSELAACRRRVEEEMLRHSKAVEVTRAMTLNNIQTGLPGVFQAMTSFSGLIMEALETVCTRSYMEFCSFVILFVGGAREGVKIEHEKKLAALQNQEYRGGDEAKLDKTKASIKRLQSLIVVTSQAASTTSSAIVGLRDTELVPELVELCHGFMYMWRSMNQFHEVQNHVVQQVRGLVNRSTKGESTSDLHRQATRDLESAVSAWHSSFCRLIRFQRDFIQSLHGWFRLTLLPVNAEPINSNHRDPSDSFAFCDEWKLALDRVPDTVASEAIKSFINVVHSISLKQTEEIKIKKRTETTSKELEKKSSSLRNIEKKYYHSYSMVGIGFPDTGPDTGHALDARDPLAEKKSELAACRRRVEEEMLRHSKAVEVTRAMTLNNIQTGLPGVFQAMTSFSGLIMEALETVCTRSYAIK</sequence>
<dbReference type="EMBL" id="CM046394">
    <property type="protein sequence ID" value="KAI8545479.1"/>
    <property type="molecule type" value="Genomic_DNA"/>
</dbReference>
<proteinExistence type="predicted"/>
<accession>A0ACC0MXX8</accession>
<dbReference type="Proteomes" id="UP001062846">
    <property type="component" value="Chromosome 7"/>
</dbReference>
<evidence type="ECO:0000313" key="1">
    <source>
        <dbReference type="EMBL" id="KAI8545479.1"/>
    </source>
</evidence>